<dbReference type="Proteomes" id="UP000189911">
    <property type="component" value="Chromosome E"/>
</dbReference>
<keyword evidence="2" id="KW-0862">Zinc</keyword>
<dbReference type="CDD" id="cd00067">
    <property type="entry name" value="GAL4"/>
    <property type="match status" value="1"/>
</dbReference>
<dbReference type="GO" id="GO:0000978">
    <property type="term" value="F:RNA polymerase II cis-regulatory region sequence-specific DNA binding"/>
    <property type="evidence" value="ECO:0007669"/>
    <property type="project" value="TreeGrafter"/>
</dbReference>
<keyword evidence="4" id="KW-0238">DNA-binding</keyword>
<dbReference type="PROSITE" id="PS50048">
    <property type="entry name" value="ZN2_CY6_FUNGAL_2"/>
    <property type="match status" value="1"/>
</dbReference>
<dbReference type="GO" id="GO:0045944">
    <property type="term" value="P:positive regulation of transcription by RNA polymerase II"/>
    <property type="evidence" value="ECO:0007669"/>
    <property type="project" value="TreeGrafter"/>
</dbReference>
<accession>A0A1G4K2I4</accession>
<keyword evidence="6" id="KW-0539">Nucleus</keyword>
<name>A0A1G4K2I4_9SACH</name>
<feature type="compositionally biased region" description="Polar residues" evidence="7">
    <location>
        <begin position="81"/>
        <end position="91"/>
    </location>
</feature>
<dbReference type="SMART" id="SM00066">
    <property type="entry name" value="GAL4"/>
    <property type="match status" value="1"/>
</dbReference>
<dbReference type="InterPro" id="IPR001138">
    <property type="entry name" value="Zn2Cys6_DnaBD"/>
</dbReference>
<keyword evidence="10" id="KW-1185">Reference proteome</keyword>
<evidence type="ECO:0000256" key="5">
    <source>
        <dbReference type="ARBA" id="ARBA00023163"/>
    </source>
</evidence>
<organism evidence="9 10">
    <name type="scientific">Lachancea nothofagi CBS 11611</name>
    <dbReference type="NCBI Taxonomy" id="1266666"/>
    <lineage>
        <taxon>Eukaryota</taxon>
        <taxon>Fungi</taxon>
        <taxon>Dikarya</taxon>
        <taxon>Ascomycota</taxon>
        <taxon>Saccharomycotina</taxon>
        <taxon>Saccharomycetes</taxon>
        <taxon>Saccharomycetales</taxon>
        <taxon>Saccharomycetaceae</taxon>
        <taxon>Lachancea</taxon>
    </lineage>
</organism>
<dbReference type="InterPro" id="IPR036864">
    <property type="entry name" value="Zn2-C6_fun-type_DNA-bd_sf"/>
</dbReference>
<evidence type="ECO:0000256" key="3">
    <source>
        <dbReference type="ARBA" id="ARBA00023015"/>
    </source>
</evidence>
<dbReference type="PANTHER" id="PTHR31069">
    <property type="entry name" value="OLEATE-ACTIVATED TRANSCRIPTION FACTOR 1-RELATED"/>
    <property type="match status" value="1"/>
</dbReference>
<evidence type="ECO:0000256" key="1">
    <source>
        <dbReference type="ARBA" id="ARBA00022723"/>
    </source>
</evidence>
<evidence type="ECO:0000256" key="2">
    <source>
        <dbReference type="ARBA" id="ARBA00022833"/>
    </source>
</evidence>
<dbReference type="CDD" id="cd12148">
    <property type="entry name" value="fungal_TF_MHR"/>
    <property type="match status" value="1"/>
</dbReference>
<dbReference type="GO" id="GO:0005634">
    <property type="term" value="C:nucleus"/>
    <property type="evidence" value="ECO:0007669"/>
    <property type="project" value="TreeGrafter"/>
</dbReference>
<keyword evidence="1" id="KW-0479">Metal-binding</keyword>
<dbReference type="EMBL" id="LT598451">
    <property type="protein sequence ID" value="SCU97736.1"/>
    <property type="molecule type" value="Genomic_DNA"/>
</dbReference>
<protein>
    <submittedName>
        <fullName evidence="9">LANO_0E16820g1_1</fullName>
    </submittedName>
</protein>
<evidence type="ECO:0000256" key="4">
    <source>
        <dbReference type="ARBA" id="ARBA00023125"/>
    </source>
</evidence>
<feature type="region of interest" description="Disordered" evidence="7">
    <location>
        <begin position="52"/>
        <end position="91"/>
    </location>
</feature>
<dbReference type="GO" id="GO:0008270">
    <property type="term" value="F:zinc ion binding"/>
    <property type="evidence" value="ECO:0007669"/>
    <property type="project" value="InterPro"/>
</dbReference>
<dbReference type="Pfam" id="PF00172">
    <property type="entry name" value="Zn_clus"/>
    <property type="match status" value="1"/>
</dbReference>
<keyword evidence="3" id="KW-0805">Transcription regulation</keyword>
<sequence>MKNKSIRIHRPTLVCFECKKRKLKCDKQRPNCTRCRQNHLICFYGDNSTFNQDDTESSASTEIASKRTPDNQEEVEAANGRTGNQTSSTTSEQCSDVTFSLCSPKDMLVIRGSTTFLDYPFSLHSLVQHDQYTRALGGSLHGITLLDLSNHRSGQPDKETSQRLHGPLPFLEKAIFKCMENSRLAGTQHSLTGFSLRSLEDEGSMIALQALVDELESLLVSKSESNDLLKKFYAEIFPFYAFMDISIFEDNLASLFVTDEANRLKINLSGNDLRRRIETLSLFLTIISMGLKSLTSSKSFNSSAKENHSLLAEQLSAFSYKLIELLNVFHYTNEGGFTCLLYYFISRYINPKSPDIFPAHASFLNIKQLTGLAVTLGLQHDPSQYMRYRDPRALASRRALWRGVQSLAFQIALPDGGSDTVNRENMQIFLRGLQGPHAFSEDVTSVTAQLRMSLCETSDDKYQFHLQLSKLISVCAPTSGITQLHKILVNINRSEEFMYQAFPLYKTSNALTDEDLNMLELERGALVNIELIKRTENLLCNLAGHLCILNVYDMLSLYFENNSNSDWDENDSRFRKLTLQSFVAYLNLSSVISDYLTGRLGDIRQSYGYAVDQHVCFLLVRIWIYQCRFLLRLSYKQSIMQQQFKNAELNGIQEEDSKYNNLSDVLTRNIKYLRNQMTTLIDLAENAYGDSYLSSYSAVSMFKYIVHIVDQGNLNIMTNAFWQLRLQGKYSPRSIIEEVYLKWGLDSENSRSILHKLKGPQALIGFSYDLMVQVENAVLSHKFEGYLEIPTKKRIAAEPIDESEEDVFSGILGSNIEAFWEFLIDDSKGFP</sequence>
<dbReference type="OrthoDB" id="4036519at2759"/>
<dbReference type="AlphaFoldDB" id="A0A1G4K2I4"/>
<gene>
    <name evidence="9" type="ORF">LANO_0E16820G</name>
</gene>
<dbReference type="SUPFAM" id="SSF57701">
    <property type="entry name" value="Zn2/Cys6 DNA-binding domain"/>
    <property type="match status" value="1"/>
</dbReference>
<dbReference type="PROSITE" id="PS00463">
    <property type="entry name" value="ZN2_CY6_FUNGAL_1"/>
    <property type="match status" value="1"/>
</dbReference>
<evidence type="ECO:0000313" key="9">
    <source>
        <dbReference type="EMBL" id="SCU97736.1"/>
    </source>
</evidence>
<keyword evidence="5" id="KW-0804">Transcription</keyword>
<reference evidence="10" key="1">
    <citation type="submission" date="2016-03" db="EMBL/GenBank/DDBJ databases">
        <authorList>
            <person name="Devillers Hugo."/>
        </authorList>
    </citation>
    <scope>NUCLEOTIDE SEQUENCE [LARGE SCALE GENOMIC DNA]</scope>
</reference>
<evidence type="ECO:0000256" key="6">
    <source>
        <dbReference type="ARBA" id="ARBA00023242"/>
    </source>
</evidence>
<dbReference type="PANTHER" id="PTHR31069:SF29">
    <property type="entry name" value="OLEATE-ACTIVATED TRANSCRIPTION FACTOR 1-RELATED"/>
    <property type="match status" value="1"/>
</dbReference>
<evidence type="ECO:0000256" key="7">
    <source>
        <dbReference type="SAM" id="MobiDB-lite"/>
    </source>
</evidence>
<dbReference type="Gene3D" id="4.10.240.10">
    <property type="entry name" value="Zn(2)-C6 fungal-type DNA-binding domain"/>
    <property type="match status" value="1"/>
</dbReference>
<evidence type="ECO:0000259" key="8">
    <source>
        <dbReference type="PROSITE" id="PS50048"/>
    </source>
</evidence>
<dbReference type="GO" id="GO:0000981">
    <property type="term" value="F:DNA-binding transcription factor activity, RNA polymerase II-specific"/>
    <property type="evidence" value="ECO:0007669"/>
    <property type="project" value="InterPro"/>
</dbReference>
<feature type="domain" description="Zn(2)-C6 fungal-type" evidence="8">
    <location>
        <begin position="14"/>
        <end position="44"/>
    </location>
</feature>
<dbReference type="InterPro" id="IPR050675">
    <property type="entry name" value="OAF3"/>
</dbReference>
<proteinExistence type="predicted"/>
<feature type="compositionally biased region" description="Polar residues" evidence="7">
    <location>
        <begin position="52"/>
        <end position="63"/>
    </location>
</feature>
<evidence type="ECO:0000313" key="10">
    <source>
        <dbReference type="Proteomes" id="UP000189911"/>
    </source>
</evidence>